<keyword evidence="2" id="KW-0031">Aminopeptidase</keyword>
<comment type="similarity">
    <text evidence="8">Belongs to the peptidase M28 family. M28E subfamily.</text>
</comment>
<evidence type="ECO:0000256" key="6">
    <source>
        <dbReference type="ARBA" id="ARBA00022801"/>
    </source>
</evidence>
<dbReference type="EMBL" id="JASNQZ010000007">
    <property type="protein sequence ID" value="KAL0954971.1"/>
    <property type="molecule type" value="Genomic_DNA"/>
</dbReference>
<keyword evidence="5 9" id="KW-0732">Signal</keyword>
<organism evidence="11 12">
    <name type="scientific">Hohenbuehelia grisea</name>
    <dbReference type="NCBI Taxonomy" id="104357"/>
    <lineage>
        <taxon>Eukaryota</taxon>
        <taxon>Fungi</taxon>
        <taxon>Dikarya</taxon>
        <taxon>Basidiomycota</taxon>
        <taxon>Agaricomycotina</taxon>
        <taxon>Agaricomycetes</taxon>
        <taxon>Agaricomycetidae</taxon>
        <taxon>Agaricales</taxon>
        <taxon>Pleurotineae</taxon>
        <taxon>Pleurotaceae</taxon>
        <taxon>Hohenbuehelia</taxon>
    </lineage>
</organism>
<evidence type="ECO:0000256" key="3">
    <source>
        <dbReference type="ARBA" id="ARBA00022670"/>
    </source>
</evidence>
<evidence type="ECO:0000256" key="2">
    <source>
        <dbReference type="ARBA" id="ARBA00022438"/>
    </source>
</evidence>
<dbReference type="EC" id="3.4.-.-" evidence="9"/>
<feature type="domain" description="Peptidase M28" evidence="10">
    <location>
        <begin position="166"/>
        <end position="374"/>
    </location>
</feature>
<feature type="signal peptide" evidence="9">
    <location>
        <begin position="1"/>
        <end position="19"/>
    </location>
</feature>
<keyword evidence="3 9" id="KW-0645">Protease</keyword>
<evidence type="ECO:0000256" key="7">
    <source>
        <dbReference type="ARBA" id="ARBA00022833"/>
    </source>
</evidence>
<dbReference type="SUPFAM" id="SSF53187">
    <property type="entry name" value="Zn-dependent exopeptidases"/>
    <property type="match status" value="1"/>
</dbReference>
<dbReference type="Pfam" id="PF04389">
    <property type="entry name" value="Peptidase_M28"/>
    <property type="match status" value="1"/>
</dbReference>
<dbReference type="PROSITE" id="PS00018">
    <property type="entry name" value="EF_HAND_1"/>
    <property type="match status" value="1"/>
</dbReference>
<dbReference type="InterPro" id="IPR045175">
    <property type="entry name" value="M28_fam"/>
</dbReference>
<keyword evidence="12" id="KW-1185">Reference proteome</keyword>
<dbReference type="PANTHER" id="PTHR12147">
    <property type="entry name" value="METALLOPEPTIDASE M28 FAMILY MEMBER"/>
    <property type="match status" value="1"/>
</dbReference>
<dbReference type="InterPro" id="IPR007484">
    <property type="entry name" value="Peptidase_M28"/>
</dbReference>
<keyword evidence="7 9" id="KW-0862">Zinc</keyword>
<evidence type="ECO:0000256" key="9">
    <source>
        <dbReference type="RuleBase" id="RU361240"/>
    </source>
</evidence>
<gene>
    <name evidence="11" type="ORF">HGRIS_003901</name>
</gene>
<evidence type="ECO:0000256" key="4">
    <source>
        <dbReference type="ARBA" id="ARBA00022723"/>
    </source>
</evidence>
<evidence type="ECO:0000256" key="1">
    <source>
        <dbReference type="ARBA" id="ARBA00001947"/>
    </source>
</evidence>
<dbReference type="Proteomes" id="UP001556367">
    <property type="component" value="Unassembled WGS sequence"/>
</dbReference>
<keyword evidence="4 9" id="KW-0479">Metal-binding</keyword>
<evidence type="ECO:0000256" key="5">
    <source>
        <dbReference type="ARBA" id="ARBA00022729"/>
    </source>
</evidence>
<reference evidence="12" key="1">
    <citation type="submission" date="2024-06" db="EMBL/GenBank/DDBJ databases">
        <title>Multi-omics analyses provide insights into the biosynthesis of the anticancer antibiotic pleurotin in Hohenbuehelia grisea.</title>
        <authorList>
            <person name="Weaver J.A."/>
            <person name="Alberti F."/>
        </authorList>
    </citation>
    <scope>NUCLEOTIDE SEQUENCE [LARGE SCALE GENOMIC DNA]</scope>
    <source>
        <strain evidence="12">T-177</strain>
    </source>
</reference>
<feature type="chain" id="PRO_5044976608" description="Peptide hydrolase" evidence="9">
    <location>
        <begin position="20"/>
        <end position="384"/>
    </location>
</feature>
<dbReference type="CDD" id="cd03879">
    <property type="entry name" value="M28_AAP"/>
    <property type="match status" value="1"/>
</dbReference>
<sequence length="384" mass="41400">MKFHLTLSLVAATLALVRAAPILSGEIHAKAAQGLRLISLSEDSDPVWKTEDQKLELMRQQVNFIDMTETYEVMQSVRTSKGKFRVHAAAAYGAPSHKDEVDKLLGQLSTDKMQSNLKTLSDFNNRYYKSETGAQASAWILKTAKDLAGEGISVEEFNHDWAQSSVIVKIGGQGDSKDAPVTILGAHMDSINQGDPMDGRAPGMDDDGSGTVNLLEILRVLTAGGFKPSTPVEFHWYAGEEGGLLGSQAIAAEYKKSGVNVKGFMQLDMTAYFKPGTSASIALVTDNTDASLNDFVKQLVETYTKLPAATTKCGYGCSDHASWTGAGFPAVMPFEADIGPANDNPKIHTSGDEASVEGFSWEHSLEFAKLALAYVYELSAESKQ</sequence>
<evidence type="ECO:0000313" key="11">
    <source>
        <dbReference type="EMBL" id="KAL0954971.1"/>
    </source>
</evidence>
<dbReference type="PANTHER" id="PTHR12147:SF56">
    <property type="entry name" value="AMINOPEPTIDASE YDR415C-RELATED"/>
    <property type="match status" value="1"/>
</dbReference>
<evidence type="ECO:0000256" key="8">
    <source>
        <dbReference type="ARBA" id="ARBA00043962"/>
    </source>
</evidence>
<comment type="cofactor">
    <cofactor evidence="1">
        <name>Zn(2+)</name>
        <dbReference type="ChEBI" id="CHEBI:29105"/>
    </cofactor>
</comment>
<evidence type="ECO:0000313" key="12">
    <source>
        <dbReference type="Proteomes" id="UP001556367"/>
    </source>
</evidence>
<name>A0ABR3JIH0_9AGAR</name>
<dbReference type="Gene3D" id="3.40.630.10">
    <property type="entry name" value="Zn peptidases"/>
    <property type="match status" value="1"/>
</dbReference>
<protein>
    <recommendedName>
        <fullName evidence="9">Peptide hydrolase</fullName>
        <ecNumber evidence="9">3.4.-.-</ecNumber>
    </recommendedName>
</protein>
<comment type="caution">
    <text evidence="11">The sequence shown here is derived from an EMBL/GenBank/DDBJ whole genome shotgun (WGS) entry which is preliminary data.</text>
</comment>
<dbReference type="InterPro" id="IPR018247">
    <property type="entry name" value="EF_Hand_1_Ca_BS"/>
</dbReference>
<proteinExistence type="inferred from homology"/>
<keyword evidence="6 9" id="KW-0378">Hydrolase</keyword>
<accession>A0ABR3JIH0</accession>
<evidence type="ECO:0000259" key="10">
    <source>
        <dbReference type="Pfam" id="PF04389"/>
    </source>
</evidence>